<feature type="compositionally biased region" description="Basic and acidic residues" evidence="1">
    <location>
        <begin position="308"/>
        <end position="319"/>
    </location>
</feature>
<proteinExistence type="predicted"/>
<gene>
    <name evidence="2" type="ORF">UREG_07910</name>
</gene>
<dbReference type="OrthoDB" id="4207088at2759"/>
<name>C4K096_UNCRE</name>
<dbReference type="HOGENOM" id="CLU_423471_0_0_1"/>
<organism evidence="2 3">
    <name type="scientific">Uncinocarpus reesii (strain UAMH 1704)</name>
    <dbReference type="NCBI Taxonomy" id="336963"/>
    <lineage>
        <taxon>Eukaryota</taxon>
        <taxon>Fungi</taxon>
        <taxon>Dikarya</taxon>
        <taxon>Ascomycota</taxon>
        <taxon>Pezizomycotina</taxon>
        <taxon>Eurotiomycetes</taxon>
        <taxon>Eurotiomycetidae</taxon>
        <taxon>Onygenales</taxon>
        <taxon>Onygenaceae</taxon>
        <taxon>Uncinocarpus</taxon>
    </lineage>
</organism>
<sequence>MTHRMEGDLWAVADYFRGVGNELDQTGALDFEPFQQFWYRHKRVVALKNVKKQLLTGTGNSRSDALYPSRRRAETDFESDDVLSITDNWDMESSKLEKFKDEVQWSLRDDRDFFEPDQVNTPSNSSNELIEAEKAFTAVEKDINGAHRVFRLQLLALRLRSLRSEATQHCGGSRIPLDKRITTYFAEKCWAHLDAKVQKEQREKLARWRTYGEKWLALTEPAIVLAFGHIPSDNRCFTEFERRRFPIAAFNAVVGTLQAASIIHNLRRLWCLQLSRNRLSIRFHPERCFCEGTDAVLSDEVTLSPEPPEERAGRHRDSIDNAEQVRNTSKRPSELALAASKRPRFQFRDEDVGMQEIGRDGLLTSASHGRVSDTDDVGSEQSSPESSPSSAAEHASAENSVEAITPAERTAIPRPLTPSTEMLPRVVPHGKRSESGQASASTRAEFSPENNTWTQGETASRQTTSDTSALSANIWIPGRSATYTSIHSDTYQDVAGSGPQPQAAPGFNGMGMDTRDDVDETRPYSNIIQESETTANPTVAPPELPSDCYYHPSAFVNFFETDATIQEFETTADLTVAPPELPSDCYYHPSAFVNFFETDATIQEFETTADLTVAPPELPSDCYYHPSAFVNFFETDATIQRSETREF</sequence>
<evidence type="ECO:0000256" key="1">
    <source>
        <dbReference type="SAM" id="MobiDB-lite"/>
    </source>
</evidence>
<evidence type="ECO:0000313" key="3">
    <source>
        <dbReference type="Proteomes" id="UP000002058"/>
    </source>
</evidence>
<feature type="compositionally biased region" description="Polar residues" evidence="1">
    <location>
        <begin position="435"/>
        <end position="468"/>
    </location>
</feature>
<dbReference type="EMBL" id="CH476620">
    <property type="protein sequence ID" value="EEP83045.1"/>
    <property type="molecule type" value="Genomic_DNA"/>
</dbReference>
<accession>C4K096</accession>
<dbReference type="KEGG" id="ure:UREG_07910"/>
<dbReference type="GeneID" id="8441244"/>
<keyword evidence="3" id="KW-1185">Reference proteome</keyword>
<reference evidence="3" key="1">
    <citation type="journal article" date="2009" name="Genome Res.">
        <title>Comparative genomic analyses of the human fungal pathogens Coccidioides and their relatives.</title>
        <authorList>
            <person name="Sharpton T.J."/>
            <person name="Stajich J.E."/>
            <person name="Rounsley S.D."/>
            <person name="Gardner M.J."/>
            <person name="Wortman J.R."/>
            <person name="Jordar V.S."/>
            <person name="Maiti R."/>
            <person name="Kodira C.D."/>
            <person name="Neafsey D.E."/>
            <person name="Zeng Q."/>
            <person name="Hung C.-Y."/>
            <person name="McMahan C."/>
            <person name="Muszewska A."/>
            <person name="Grynberg M."/>
            <person name="Mandel M.A."/>
            <person name="Kellner E.M."/>
            <person name="Barker B.M."/>
            <person name="Galgiani J.N."/>
            <person name="Orbach M.J."/>
            <person name="Kirkland T.N."/>
            <person name="Cole G.T."/>
            <person name="Henn M.R."/>
            <person name="Birren B.W."/>
            <person name="Taylor J.W."/>
        </authorList>
    </citation>
    <scope>NUCLEOTIDE SEQUENCE [LARGE SCALE GENOMIC DNA]</scope>
    <source>
        <strain evidence="3">UAMH 1704</strain>
    </source>
</reference>
<dbReference type="OMA" id="FCEGTDA"/>
<evidence type="ECO:0000313" key="2">
    <source>
        <dbReference type="EMBL" id="EEP83045.1"/>
    </source>
</evidence>
<dbReference type="eggNOG" id="ENOG502RR03">
    <property type="taxonomic scope" value="Eukaryota"/>
</dbReference>
<feature type="region of interest" description="Disordered" evidence="1">
    <location>
        <begin position="300"/>
        <end position="468"/>
    </location>
</feature>
<dbReference type="AlphaFoldDB" id="C4K096"/>
<protein>
    <submittedName>
        <fullName evidence="2">Uncharacterized protein</fullName>
    </submittedName>
</protein>
<feature type="compositionally biased region" description="Low complexity" evidence="1">
    <location>
        <begin position="379"/>
        <end position="403"/>
    </location>
</feature>
<dbReference type="RefSeq" id="XP_002582223.1">
    <property type="nucleotide sequence ID" value="XM_002582177.1"/>
</dbReference>
<dbReference type="Proteomes" id="UP000002058">
    <property type="component" value="Unassembled WGS sequence"/>
</dbReference>
<dbReference type="InParanoid" id="C4K096"/>
<dbReference type="VEuPathDB" id="FungiDB:UREG_07910"/>